<evidence type="ECO:0000256" key="1">
    <source>
        <dbReference type="ARBA" id="ARBA00023015"/>
    </source>
</evidence>
<dbReference type="Proteomes" id="UP001446032">
    <property type="component" value="Unassembled WGS sequence"/>
</dbReference>
<dbReference type="PANTHER" id="PTHR43537:SF43">
    <property type="entry name" value="GNTR-FAMILY TRANSCRIPTIONAL REGULATOR"/>
    <property type="match status" value="1"/>
</dbReference>
<dbReference type="Pfam" id="PF07729">
    <property type="entry name" value="FCD"/>
    <property type="match status" value="1"/>
</dbReference>
<gene>
    <name evidence="5" type="ORF">WMO75_01750</name>
</gene>
<dbReference type="InterPro" id="IPR000524">
    <property type="entry name" value="Tscrpt_reg_HTH_GntR"/>
</dbReference>
<dbReference type="EMBL" id="JBBMEI010000003">
    <property type="protein sequence ID" value="MEQ2357076.1"/>
    <property type="molecule type" value="Genomic_DNA"/>
</dbReference>
<dbReference type="PANTHER" id="PTHR43537">
    <property type="entry name" value="TRANSCRIPTIONAL REGULATOR, GNTR FAMILY"/>
    <property type="match status" value="1"/>
</dbReference>
<accession>A0ABV1AI69</accession>
<dbReference type="RefSeq" id="WP_022215417.1">
    <property type="nucleotide sequence ID" value="NZ_JBBMEI010000003.1"/>
</dbReference>
<comment type="caution">
    <text evidence="5">The sequence shown here is derived from an EMBL/GenBank/DDBJ whole genome shotgun (WGS) entry which is preliminary data.</text>
</comment>
<organism evidence="5 6">
    <name type="scientific">Blautia intestinihominis</name>
    <dbReference type="NCBI Taxonomy" id="3133152"/>
    <lineage>
        <taxon>Bacteria</taxon>
        <taxon>Bacillati</taxon>
        <taxon>Bacillota</taxon>
        <taxon>Clostridia</taxon>
        <taxon>Lachnospirales</taxon>
        <taxon>Lachnospiraceae</taxon>
        <taxon>Blautia</taxon>
    </lineage>
</organism>
<dbReference type="SMART" id="SM00895">
    <property type="entry name" value="FCD"/>
    <property type="match status" value="1"/>
</dbReference>
<keyword evidence="1" id="KW-0805">Transcription regulation</keyword>
<evidence type="ECO:0000313" key="5">
    <source>
        <dbReference type="EMBL" id="MEQ2357076.1"/>
    </source>
</evidence>
<dbReference type="CDD" id="cd07377">
    <property type="entry name" value="WHTH_GntR"/>
    <property type="match status" value="1"/>
</dbReference>
<reference evidence="5 6" key="1">
    <citation type="submission" date="2024-03" db="EMBL/GenBank/DDBJ databases">
        <title>Human intestinal bacterial collection.</title>
        <authorList>
            <person name="Pauvert C."/>
            <person name="Hitch T.C.A."/>
            <person name="Clavel T."/>
        </authorList>
    </citation>
    <scope>NUCLEOTIDE SEQUENCE [LARGE SCALE GENOMIC DNA]</scope>
    <source>
        <strain evidence="5 6">CLA-AA-H95</strain>
    </source>
</reference>
<dbReference type="PRINTS" id="PR00035">
    <property type="entry name" value="HTHGNTR"/>
</dbReference>
<name>A0ABV1AI69_9FIRM</name>
<dbReference type="SUPFAM" id="SSF46785">
    <property type="entry name" value="Winged helix' DNA-binding domain"/>
    <property type="match status" value="1"/>
</dbReference>
<dbReference type="SUPFAM" id="SSF48008">
    <property type="entry name" value="GntR ligand-binding domain-like"/>
    <property type="match status" value="1"/>
</dbReference>
<evidence type="ECO:0000256" key="3">
    <source>
        <dbReference type="ARBA" id="ARBA00023163"/>
    </source>
</evidence>
<dbReference type="SMART" id="SM00345">
    <property type="entry name" value="HTH_GNTR"/>
    <property type="match status" value="1"/>
</dbReference>
<proteinExistence type="predicted"/>
<dbReference type="Gene3D" id="1.10.10.10">
    <property type="entry name" value="Winged helix-like DNA-binding domain superfamily/Winged helix DNA-binding domain"/>
    <property type="match status" value="1"/>
</dbReference>
<dbReference type="InterPro" id="IPR036388">
    <property type="entry name" value="WH-like_DNA-bd_sf"/>
</dbReference>
<sequence length="242" mass="27375">MFKKIGDERAFNGILNQIIDNIQNGKLKAGDALPAERTMAETMGVSRPAVREVLRALELLGIIKPVPGGGNYITENLDTWLIGPLTILFKLNNGYLKQNQQFRAALEREAAILAAKKCTPLDAAELWMILDRLDSEEDEKTRGELDRELHTKIAKIADNPMVYSVLAAADQLTDNIVSGTRDYIMRKNNSSKDIDEQHHRLVEAIINNDVEQAEHCMSEHMDTIERYMDEMQKECKPEGKRI</sequence>
<keyword evidence="6" id="KW-1185">Reference proteome</keyword>
<dbReference type="InterPro" id="IPR008920">
    <property type="entry name" value="TF_FadR/GntR_C"/>
</dbReference>
<protein>
    <submittedName>
        <fullName evidence="5">FadR/GntR family transcriptional regulator</fullName>
    </submittedName>
</protein>
<dbReference type="InterPro" id="IPR011711">
    <property type="entry name" value="GntR_C"/>
</dbReference>
<evidence type="ECO:0000313" key="6">
    <source>
        <dbReference type="Proteomes" id="UP001446032"/>
    </source>
</evidence>
<keyword evidence="3" id="KW-0804">Transcription</keyword>
<dbReference type="Gene3D" id="1.20.120.530">
    <property type="entry name" value="GntR ligand-binding domain-like"/>
    <property type="match status" value="1"/>
</dbReference>
<dbReference type="InterPro" id="IPR036390">
    <property type="entry name" value="WH_DNA-bd_sf"/>
</dbReference>
<dbReference type="PROSITE" id="PS50949">
    <property type="entry name" value="HTH_GNTR"/>
    <property type="match status" value="1"/>
</dbReference>
<evidence type="ECO:0000256" key="2">
    <source>
        <dbReference type="ARBA" id="ARBA00023125"/>
    </source>
</evidence>
<feature type="domain" description="HTH gntR-type" evidence="4">
    <location>
        <begin position="8"/>
        <end position="76"/>
    </location>
</feature>
<evidence type="ECO:0000259" key="4">
    <source>
        <dbReference type="PROSITE" id="PS50949"/>
    </source>
</evidence>
<dbReference type="Pfam" id="PF00392">
    <property type="entry name" value="GntR"/>
    <property type="match status" value="1"/>
</dbReference>
<keyword evidence="2" id="KW-0238">DNA-binding</keyword>